<dbReference type="PANTHER" id="PTHR11085:SF4">
    <property type="entry name" value="NAD-DEPENDENT PROTEIN DEACYLASE"/>
    <property type="match status" value="1"/>
</dbReference>
<evidence type="ECO:0000256" key="1">
    <source>
        <dbReference type="ARBA" id="ARBA00012928"/>
    </source>
</evidence>
<dbReference type="PROSITE" id="PS50305">
    <property type="entry name" value="SIRTUIN"/>
    <property type="match status" value="1"/>
</dbReference>
<dbReference type="EC" id="2.3.1.286" evidence="1"/>
<evidence type="ECO:0000313" key="6">
    <source>
        <dbReference type="EMBL" id="EES53239.1"/>
    </source>
</evidence>
<dbReference type="GO" id="GO:0070403">
    <property type="term" value="F:NAD+ binding"/>
    <property type="evidence" value="ECO:0007669"/>
    <property type="project" value="InterPro"/>
</dbReference>
<name>C6HVX7_9BACT</name>
<dbReference type="InterPro" id="IPR026590">
    <property type="entry name" value="Ssirtuin_cat_dom"/>
</dbReference>
<proteinExistence type="predicted"/>
<dbReference type="GO" id="GO:0046872">
    <property type="term" value="F:metal ion binding"/>
    <property type="evidence" value="ECO:0007669"/>
    <property type="project" value="UniProtKB-KW"/>
</dbReference>
<feature type="binding site" evidence="4">
    <location>
        <position position="171"/>
    </location>
    <ligand>
        <name>Zn(2+)</name>
        <dbReference type="ChEBI" id="CHEBI:29105"/>
    </ligand>
</feature>
<dbReference type="InterPro" id="IPR026591">
    <property type="entry name" value="Sirtuin_cat_small_dom_sf"/>
</dbReference>
<feature type="active site" description="Proton acceptor" evidence="4">
    <location>
        <position position="131"/>
    </location>
</feature>
<keyword evidence="7" id="KW-1185">Reference proteome</keyword>
<feature type="binding site" evidence="4">
    <location>
        <position position="143"/>
    </location>
    <ligand>
        <name>Zn(2+)</name>
        <dbReference type="ChEBI" id="CHEBI:29105"/>
    </ligand>
</feature>
<evidence type="ECO:0000259" key="5">
    <source>
        <dbReference type="PROSITE" id="PS50305"/>
    </source>
</evidence>
<evidence type="ECO:0000256" key="3">
    <source>
        <dbReference type="ARBA" id="ARBA00023027"/>
    </source>
</evidence>
<keyword evidence="3" id="KW-0520">NAD</keyword>
<organism evidence="6 7">
    <name type="scientific">Leptospirillum ferrodiazotrophum</name>
    <dbReference type="NCBI Taxonomy" id="412449"/>
    <lineage>
        <taxon>Bacteria</taxon>
        <taxon>Pseudomonadati</taxon>
        <taxon>Nitrospirota</taxon>
        <taxon>Nitrospiria</taxon>
        <taxon>Nitrospirales</taxon>
        <taxon>Nitrospiraceae</taxon>
        <taxon>Leptospirillum</taxon>
    </lineage>
</organism>
<evidence type="ECO:0000313" key="7">
    <source>
        <dbReference type="Proteomes" id="UP000009374"/>
    </source>
</evidence>
<dbReference type="Proteomes" id="UP000009374">
    <property type="component" value="Unassembled WGS sequence"/>
</dbReference>
<dbReference type="Pfam" id="PF02146">
    <property type="entry name" value="SIR2"/>
    <property type="match status" value="1"/>
</dbReference>
<feature type="domain" description="Deacetylase sirtuin-type" evidence="5">
    <location>
        <begin position="1"/>
        <end position="278"/>
    </location>
</feature>
<evidence type="ECO:0000256" key="4">
    <source>
        <dbReference type="PROSITE-ProRule" id="PRU00236"/>
    </source>
</evidence>
<dbReference type="EMBL" id="GG693867">
    <property type="protein sequence ID" value="EES53239.1"/>
    <property type="molecule type" value="Genomic_DNA"/>
</dbReference>
<evidence type="ECO:0000256" key="2">
    <source>
        <dbReference type="ARBA" id="ARBA00022679"/>
    </source>
</evidence>
<dbReference type="AlphaFoldDB" id="C6HVX7"/>
<protein>
    <recommendedName>
        <fullName evidence="1">protein acetyllysine N-acetyltransferase</fullName>
        <ecNumber evidence="1">2.3.1.286</ecNumber>
    </recommendedName>
</protein>
<keyword evidence="2" id="KW-0808">Transferase</keyword>
<feature type="binding site" evidence="4">
    <location>
        <position position="174"/>
    </location>
    <ligand>
        <name>Zn(2+)</name>
        <dbReference type="ChEBI" id="CHEBI:29105"/>
    </ligand>
</feature>
<dbReference type="PANTHER" id="PTHR11085">
    <property type="entry name" value="NAD-DEPENDENT PROTEIN DEACYLASE SIRTUIN-5, MITOCHONDRIAL-RELATED"/>
    <property type="match status" value="1"/>
</dbReference>
<dbReference type="InterPro" id="IPR003000">
    <property type="entry name" value="Sirtuin"/>
</dbReference>
<dbReference type="SUPFAM" id="SSF52467">
    <property type="entry name" value="DHS-like NAD/FAD-binding domain"/>
    <property type="match status" value="1"/>
</dbReference>
<gene>
    <name evidence="6" type="ORF">UBAL3_80150028</name>
</gene>
<keyword evidence="4" id="KW-0479">Metal-binding</keyword>
<accession>C6HVX7</accession>
<dbReference type="InterPro" id="IPR050134">
    <property type="entry name" value="NAD-dep_sirtuin_deacylases"/>
</dbReference>
<dbReference type="Gene3D" id="3.30.1600.10">
    <property type="entry name" value="SIR2/SIRT2 'Small Domain"/>
    <property type="match status" value="1"/>
</dbReference>
<dbReference type="GO" id="GO:0017136">
    <property type="term" value="F:histone deacetylase activity, NAD-dependent"/>
    <property type="evidence" value="ECO:0007669"/>
    <property type="project" value="TreeGrafter"/>
</dbReference>
<feature type="binding site" evidence="4">
    <location>
        <position position="139"/>
    </location>
    <ligand>
        <name>Zn(2+)</name>
        <dbReference type="ChEBI" id="CHEBI:29105"/>
    </ligand>
</feature>
<sequence>MPSPSPQTLSSFFDNVDGIVLTAGAGMGIDSGLPDFRGPQGFWKAYPALGDARLSFEEMASPQSFDRDPKLAWGFYGHRLTIYRQTRPHDGFSLLLRIGFLAPRGIFVFTSNVDGQFTKAGYSEDRVLECHGSIHHLQCLNDCRGLIWSADSLVPEVDTQRVLLRSDLPRCPACGGLARPNILMFNDGGWNPARTGAQSLRWQAWRESCSRLVVIEIGAGTAVPTVRHFGESLGVPLLRINPREPDTYRPHDISLPMGALEGIRLIAASLEMSDFGMV</sequence>
<keyword evidence="4" id="KW-0862">Zinc</keyword>
<reference evidence="6 7" key="1">
    <citation type="journal article" date="2009" name="Appl. Environ. Microbiol.">
        <title>Community genomic and proteomic analyses of chemoautotrophic iron-oxidizing "Leptospirillum rubarum" (Group II) and "Leptospirillum ferrodiazotrophum" (Group III) bacteria in acid mine drainage biofilms.</title>
        <authorList>
            <person name="Goltsman D.S."/>
            <person name="Denef V.J."/>
            <person name="Singer S.W."/>
            <person name="VerBerkmoes N.C."/>
            <person name="Lefsrud M."/>
            <person name="Mueller R.S."/>
            <person name="Dick G.J."/>
            <person name="Sun C.L."/>
            <person name="Wheeler K.E."/>
            <person name="Zemla A."/>
            <person name="Baker B.J."/>
            <person name="Hauser L."/>
            <person name="Land M."/>
            <person name="Shah M.B."/>
            <person name="Thelen M.P."/>
            <person name="Hettich R.L."/>
            <person name="Banfield J.F."/>
        </authorList>
    </citation>
    <scope>NUCLEOTIDE SEQUENCE [LARGE SCALE GENOMIC DNA]</scope>
</reference>
<dbReference type="Gene3D" id="3.40.50.1220">
    <property type="entry name" value="TPP-binding domain"/>
    <property type="match status" value="1"/>
</dbReference>
<dbReference type="InterPro" id="IPR029035">
    <property type="entry name" value="DHS-like_NAD/FAD-binding_dom"/>
</dbReference>